<keyword evidence="5" id="KW-0498">Mitosis</keyword>
<dbReference type="EMBL" id="OV725081">
    <property type="protein sequence ID" value="CAH1401305.1"/>
    <property type="molecule type" value="Genomic_DNA"/>
</dbReference>
<dbReference type="GO" id="GO:0007076">
    <property type="term" value="P:mitotic chromosome condensation"/>
    <property type="evidence" value="ECO:0007669"/>
    <property type="project" value="InterPro"/>
</dbReference>
<evidence type="ECO:0000256" key="4">
    <source>
        <dbReference type="ARBA" id="ARBA00022618"/>
    </source>
</evidence>
<keyword evidence="7" id="KW-0131">Cell cycle</keyword>
<dbReference type="InterPro" id="IPR016024">
    <property type="entry name" value="ARM-type_fold"/>
</dbReference>
<evidence type="ECO:0000259" key="9">
    <source>
        <dbReference type="Pfam" id="PF12719"/>
    </source>
</evidence>
<gene>
    <name evidence="10" type="ORF">NEZAVI_LOCUS10355</name>
</gene>
<dbReference type="InterPro" id="IPR027165">
    <property type="entry name" value="CND3"/>
</dbReference>
<proteinExistence type="inferred from homology"/>
<feature type="domain" description="Nuclear condensin complex subunit 3 C-terminal" evidence="9">
    <location>
        <begin position="505"/>
        <end position="801"/>
    </location>
</feature>
<feature type="compositionally biased region" description="Basic residues" evidence="8">
    <location>
        <begin position="963"/>
        <end position="973"/>
    </location>
</feature>
<dbReference type="AlphaFoldDB" id="A0A9P0MQT8"/>
<dbReference type="GO" id="GO:0000796">
    <property type="term" value="C:condensin complex"/>
    <property type="evidence" value="ECO:0007669"/>
    <property type="project" value="InterPro"/>
</dbReference>
<sequence length="973" mass="110582">MDNIFGHVPRLGIMQIFDNAQRTHSNDRYLKNLFNIFSENNHSKFILEFLQCLAICMVNMEKQLSTERVLDFAAKYCIYHSSQVDEENNVLLLAVFEFIFNNHNRKTPAIRFRTCEFVNRLLNKMGPQATLDDDIFQKMATTMLERLQDRLPSVRAQAVMALQRLQDPPNKNCRIIRAFMFHMETDPSCEVRTRVVQNIAVTQKTLLLIFGRLQDVKETVRKEAYKSLTRLKPRKLSIAQRQTILTVGLGDRADSVKNVIIDHVIPTWFKVCESNLVEFLKILDVVSFKKETVTAVLGHVFRDLPSSELLSVVERLQEKSEGHKLIPISDLSPETVTIWSSVVKHIGIDSCDDSILPELSYFAKYIKEYGDNTDLKDTDNQYILGQLLEISKCYSLMDEMGRKQLIQTCLDLLKADGTGTEVIPPLVKLLELLIPVVKQRMIIMAELISDIREPLEADDSQVEALVENSVEGISEGMQLLNCASQSQSLDDCMRSERTDPDILVKCLVIVMEMLKSPSITKVDDTLLSLKEHFILLCFKVDDARVQRLALDALALLCYWNLDLAKEYFLKFCIQITDDTTCISAVEAVFDLILIHGFEAFSFGWDYNDASAVNNTDHSDSFRKGGPLNFDNDKTISSPVTRRLVSLITNLLSSNVNEVKCKASQGLCKLLLSSRLDSYIVLSHLIILWFSSASDSEPYIRQPLGLFFSSFSKRAGAAEIILSAFSPTLRAIEELIDEDIDSMKVANLFIALLRSDICNKASKPKEGKGSYHARLAEIILDEIKMDIIQQQVLMKILSSLEFDDSDALLAKDLEFQAQKIYKWLQKRTNERRNANIIKKFIEEMVQLRKKLKTDETLKANHSVIIEEPETVQEENKKLINDSCIQSEKEVQEDDNISPTASISCGAIPETSNKIDTQDSIINDSDTSREVTKRKNMTNGDSMKIVEETSDSSQESDDIVPPSPPKRRMLRSRKK</sequence>
<evidence type="ECO:0000256" key="3">
    <source>
        <dbReference type="ARBA" id="ARBA00022454"/>
    </source>
</evidence>
<dbReference type="OrthoDB" id="27187at2759"/>
<evidence type="ECO:0000256" key="2">
    <source>
        <dbReference type="ARBA" id="ARBA00006533"/>
    </source>
</evidence>
<protein>
    <recommendedName>
        <fullName evidence="9">Nuclear condensin complex subunit 3 C-terminal domain-containing protein</fullName>
    </recommendedName>
</protein>
<evidence type="ECO:0000256" key="1">
    <source>
        <dbReference type="ARBA" id="ARBA00004286"/>
    </source>
</evidence>
<keyword evidence="3" id="KW-0158">Chromosome</keyword>
<evidence type="ECO:0000313" key="11">
    <source>
        <dbReference type="Proteomes" id="UP001152798"/>
    </source>
</evidence>
<dbReference type="Gene3D" id="1.25.10.10">
    <property type="entry name" value="Leucine-rich Repeat Variant"/>
    <property type="match status" value="1"/>
</dbReference>
<dbReference type="PANTHER" id="PTHR14418:SF5">
    <property type="entry name" value="CONDENSIN COMPLEX SUBUNIT 3"/>
    <property type="match status" value="1"/>
</dbReference>
<evidence type="ECO:0000256" key="7">
    <source>
        <dbReference type="ARBA" id="ARBA00023306"/>
    </source>
</evidence>
<name>A0A9P0MQT8_NEZVI</name>
<comment type="subcellular location">
    <subcellularLocation>
        <location evidence="1">Chromosome</location>
    </subcellularLocation>
</comment>
<evidence type="ECO:0000313" key="10">
    <source>
        <dbReference type="EMBL" id="CAH1401305.1"/>
    </source>
</evidence>
<dbReference type="Pfam" id="PF12719">
    <property type="entry name" value="Cnd3"/>
    <property type="match status" value="1"/>
</dbReference>
<keyword evidence="6" id="KW-0226">DNA condensation</keyword>
<evidence type="ECO:0000256" key="6">
    <source>
        <dbReference type="ARBA" id="ARBA00023067"/>
    </source>
</evidence>
<accession>A0A9P0MQT8</accession>
<feature type="compositionally biased region" description="Acidic residues" evidence="8">
    <location>
        <begin position="946"/>
        <end position="956"/>
    </location>
</feature>
<dbReference type="GO" id="GO:0051301">
    <property type="term" value="P:cell division"/>
    <property type="evidence" value="ECO:0007669"/>
    <property type="project" value="UniProtKB-KW"/>
</dbReference>
<dbReference type="SUPFAM" id="SSF48371">
    <property type="entry name" value="ARM repeat"/>
    <property type="match status" value="1"/>
</dbReference>
<dbReference type="GO" id="GO:0005737">
    <property type="term" value="C:cytoplasm"/>
    <property type="evidence" value="ECO:0007669"/>
    <property type="project" value="TreeGrafter"/>
</dbReference>
<feature type="region of interest" description="Disordered" evidence="8">
    <location>
        <begin position="887"/>
        <end position="973"/>
    </location>
</feature>
<keyword evidence="11" id="KW-1185">Reference proteome</keyword>
<dbReference type="PANTHER" id="PTHR14418">
    <property type="entry name" value="CONDENSIN COMPLEX SUBUNIT 3-RELATED"/>
    <property type="match status" value="1"/>
</dbReference>
<evidence type="ECO:0000256" key="5">
    <source>
        <dbReference type="ARBA" id="ARBA00022776"/>
    </source>
</evidence>
<organism evidence="10 11">
    <name type="scientific">Nezara viridula</name>
    <name type="common">Southern green stink bug</name>
    <name type="synonym">Cimex viridulus</name>
    <dbReference type="NCBI Taxonomy" id="85310"/>
    <lineage>
        <taxon>Eukaryota</taxon>
        <taxon>Metazoa</taxon>
        <taxon>Ecdysozoa</taxon>
        <taxon>Arthropoda</taxon>
        <taxon>Hexapoda</taxon>
        <taxon>Insecta</taxon>
        <taxon>Pterygota</taxon>
        <taxon>Neoptera</taxon>
        <taxon>Paraneoptera</taxon>
        <taxon>Hemiptera</taxon>
        <taxon>Heteroptera</taxon>
        <taxon>Panheteroptera</taxon>
        <taxon>Pentatomomorpha</taxon>
        <taxon>Pentatomoidea</taxon>
        <taxon>Pentatomidae</taxon>
        <taxon>Pentatominae</taxon>
        <taxon>Nezara</taxon>
    </lineage>
</organism>
<dbReference type="GO" id="GO:0000793">
    <property type="term" value="C:condensed chromosome"/>
    <property type="evidence" value="ECO:0007669"/>
    <property type="project" value="TreeGrafter"/>
</dbReference>
<feature type="compositionally biased region" description="Polar residues" evidence="8">
    <location>
        <begin position="908"/>
        <end position="923"/>
    </location>
</feature>
<comment type="similarity">
    <text evidence="2">Belongs to the CND3 (condensin subunit 3) family.</text>
</comment>
<reference evidence="10" key="1">
    <citation type="submission" date="2022-01" db="EMBL/GenBank/DDBJ databases">
        <authorList>
            <person name="King R."/>
        </authorList>
    </citation>
    <scope>NUCLEOTIDE SEQUENCE</scope>
</reference>
<dbReference type="Proteomes" id="UP001152798">
    <property type="component" value="Chromosome 5"/>
</dbReference>
<dbReference type="InterPro" id="IPR011989">
    <property type="entry name" value="ARM-like"/>
</dbReference>
<keyword evidence="4" id="KW-0132">Cell division</keyword>
<dbReference type="InterPro" id="IPR025977">
    <property type="entry name" value="Cnd3_C"/>
</dbReference>
<evidence type="ECO:0000256" key="8">
    <source>
        <dbReference type="SAM" id="MobiDB-lite"/>
    </source>
</evidence>